<protein>
    <submittedName>
        <fullName evidence="1">Uncharacterized protein</fullName>
    </submittedName>
</protein>
<proteinExistence type="predicted"/>
<accession>A0A7R9CNA8</accession>
<reference evidence="1" key="1">
    <citation type="submission" date="2020-11" db="EMBL/GenBank/DDBJ databases">
        <authorList>
            <person name="Tran Van P."/>
        </authorList>
    </citation>
    <scope>NUCLEOTIDE SEQUENCE</scope>
</reference>
<dbReference type="AlphaFoldDB" id="A0A7R9CNA8"/>
<dbReference type="EMBL" id="OD000874">
    <property type="protein sequence ID" value="CAD7399616.1"/>
    <property type="molecule type" value="Genomic_DNA"/>
</dbReference>
<name>A0A7R9CNA8_TIMPO</name>
<evidence type="ECO:0000313" key="1">
    <source>
        <dbReference type="EMBL" id="CAD7399616.1"/>
    </source>
</evidence>
<sequence length="83" mass="9590">MKANKGREVPEGLTQTIELRYWSLNHKACWLRTFSYDLHKASSSPVTYERPEYRPNPLQEAQPIYIGIFKPTGHARLGTRSTV</sequence>
<organism evidence="1">
    <name type="scientific">Timema poppense</name>
    <name type="common">Walking stick</name>
    <dbReference type="NCBI Taxonomy" id="170557"/>
    <lineage>
        <taxon>Eukaryota</taxon>
        <taxon>Metazoa</taxon>
        <taxon>Ecdysozoa</taxon>
        <taxon>Arthropoda</taxon>
        <taxon>Hexapoda</taxon>
        <taxon>Insecta</taxon>
        <taxon>Pterygota</taxon>
        <taxon>Neoptera</taxon>
        <taxon>Polyneoptera</taxon>
        <taxon>Phasmatodea</taxon>
        <taxon>Timematodea</taxon>
        <taxon>Timematoidea</taxon>
        <taxon>Timematidae</taxon>
        <taxon>Timema</taxon>
    </lineage>
</organism>
<gene>
    <name evidence="1" type="ORF">TPSB3V08_LOCUS2245</name>
</gene>